<dbReference type="EMBL" id="KZ084155">
    <property type="protein sequence ID" value="OSC97215.1"/>
    <property type="molecule type" value="Genomic_DNA"/>
</dbReference>
<evidence type="ECO:0000313" key="3">
    <source>
        <dbReference type="Proteomes" id="UP000193067"/>
    </source>
</evidence>
<evidence type="ECO:0000313" key="2">
    <source>
        <dbReference type="EMBL" id="OSC97215.1"/>
    </source>
</evidence>
<name>A0A1Y2I7X0_TRAC3</name>
<organism evidence="2 3">
    <name type="scientific">Trametes coccinea (strain BRFM310)</name>
    <name type="common">Pycnoporus coccineus</name>
    <dbReference type="NCBI Taxonomy" id="1353009"/>
    <lineage>
        <taxon>Eukaryota</taxon>
        <taxon>Fungi</taxon>
        <taxon>Dikarya</taxon>
        <taxon>Basidiomycota</taxon>
        <taxon>Agaricomycotina</taxon>
        <taxon>Agaricomycetes</taxon>
        <taxon>Polyporales</taxon>
        <taxon>Polyporaceae</taxon>
        <taxon>Trametes</taxon>
    </lineage>
</organism>
<feature type="transmembrane region" description="Helical" evidence="1">
    <location>
        <begin position="25"/>
        <end position="46"/>
    </location>
</feature>
<keyword evidence="1" id="KW-0472">Membrane</keyword>
<keyword evidence="1" id="KW-1133">Transmembrane helix</keyword>
<sequence length="136" mass="15103">MLAICVRGERLSPPLLTTGERRVRVVLWPALSHVLTYTGIVSMLLMMKWQCCGFSTEKMTVVWQLIAPTALVRSVPTEIHDRAKVCKHSRSLHTQALRNGAAVITIRPLETLEIRDDRIRVLGMGSPSGAVIQMSA</sequence>
<protein>
    <submittedName>
        <fullName evidence="2">Uncharacterized protein</fullName>
    </submittedName>
</protein>
<accession>A0A1Y2I7X0</accession>
<reference evidence="2 3" key="1">
    <citation type="journal article" date="2015" name="Biotechnol. Biofuels">
        <title>Enhanced degradation of softwood versus hardwood by the white-rot fungus Pycnoporus coccineus.</title>
        <authorList>
            <person name="Couturier M."/>
            <person name="Navarro D."/>
            <person name="Chevret D."/>
            <person name="Henrissat B."/>
            <person name="Piumi F."/>
            <person name="Ruiz-Duenas F.J."/>
            <person name="Martinez A.T."/>
            <person name="Grigoriev I.V."/>
            <person name="Riley R."/>
            <person name="Lipzen A."/>
            <person name="Berrin J.G."/>
            <person name="Master E.R."/>
            <person name="Rosso M.N."/>
        </authorList>
    </citation>
    <scope>NUCLEOTIDE SEQUENCE [LARGE SCALE GENOMIC DNA]</scope>
    <source>
        <strain evidence="2 3">BRFM310</strain>
    </source>
</reference>
<gene>
    <name evidence="2" type="ORF">PYCCODRAFT_1186096</name>
</gene>
<dbReference type="AlphaFoldDB" id="A0A1Y2I7X0"/>
<proteinExistence type="predicted"/>
<keyword evidence="1" id="KW-0812">Transmembrane</keyword>
<evidence type="ECO:0000256" key="1">
    <source>
        <dbReference type="SAM" id="Phobius"/>
    </source>
</evidence>
<keyword evidence="3" id="KW-1185">Reference proteome</keyword>
<dbReference type="Proteomes" id="UP000193067">
    <property type="component" value="Unassembled WGS sequence"/>
</dbReference>